<dbReference type="AlphaFoldDB" id="A0A1V6T356"/>
<keyword evidence="2 6" id="KW-0812">Transmembrane</keyword>
<evidence type="ECO:0000256" key="1">
    <source>
        <dbReference type="ARBA" id="ARBA00005500"/>
    </source>
</evidence>
<dbReference type="Proteomes" id="UP000191342">
    <property type="component" value="Unassembled WGS sequence"/>
</dbReference>
<keyword evidence="9" id="KW-1185">Reference proteome</keyword>
<sequence>MVGAKVILPWMTINIYQTQTPQQRRANDRFAKTEAAKRGKAPTTIKPKKNTKSPLSASWVVLLAFVVCGGLLLELLRIVPELWSTVATWFTRITG</sequence>
<gene>
    <name evidence="8" type="ORF">PENFLA_c015G00206</name>
</gene>
<evidence type="ECO:0000256" key="4">
    <source>
        <dbReference type="ARBA" id="ARBA00022989"/>
    </source>
</evidence>
<dbReference type="Pfam" id="PF06624">
    <property type="entry name" value="RAMP4"/>
    <property type="match status" value="1"/>
</dbReference>
<keyword evidence="3 6" id="KW-0256">Endoplasmic reticulum</keyword>
<evidence type="ECO:0000256" key="2">
    <source>
        <dbReference type="ARBA" id="ARBA00022692"/>
    </source>
</evidence>
<evidence type="ECO:0000256" key="7">
    <source>
        <dbReference type="SAM" id="MobiDB-lite"/>
    </source>
</evidence>
<keyword evidence="5 6" id="KW-0472">Membrane</keyword>
<comment type="function">
    <text evidence="6">Interacts with target proteins during translocation into the lumen of the endoplasmic reticulum. Protects unfolded target proteins against degradation and facilitate correct glycosylation.</text>
</comment>
<dbReference type="OrthoDB" id="16679at2759"/>
<comment type="caution">
    <text evidence="8">The sequence shown here is derived from an EMBL/GenBank/DDBJ whole genome shotgun (WGS) entry which is preliminary data.</text>
</comment>
<feature type="region of interest" description="Disordered" evidence="7">
    <location>
        <begin position="22"/>
        <end position="52"/>
    </location>
</feature>
<dbReference type="InterPro" id="IPR010580">
    <property type="entry name" value="ER_stress-assoc"/>
</dbReference>
<dbReference type="GO" id="GO:0005789">
    <property type="term" value="C:endoplasmic reticulum membrane"/>
    <property type="evidence" value="ECO:0007669"/>
    <property type="project" value="UniProtKB-SubCell"/>
</dbReference>
<comment type="subcellular location">
    <subcellularLocation>
        <location evidence="6">Membrane</location>
        <topology evidence="6">Single-pass membrane protein</topology>
    </subcellularLocation>
    <subcellularLocation>
        <location evidence="6">Endoplasmic reticulum membrane</location>
        <topology evidence="6">Single-pass membrane protein</topology>
    </subcellularLocation>
</comment>
<evidence type="ECO:0000256" key="3">
    <source>
        <dbReference type="ARBA" id="ARBA00022824"/>
    </source>
</evidence>
<feature type="compositionally biased region" description="Basic and acidic residues" evidence="7">
    <location>
        <begin position="25"/>
        <end position="37"/>
    </location>
</feature>
<evidence type="ECO:0000313" key="9">
    <source>
        <dbReference type="Proteomes" id="UP000191342"/>
    </source>
</evidence>
<evidence type="ECO:0000256" key="6">
    <source>
        <dbReference type="RuleBase" id="RU364120"/>
    </source>
</evidence>
<proteinExistence type="inferred from homology"/>
<evidence type="ECO:0000313" key="8">
    <source>
        <dbReference type="EMBL" id="OQE20815.1"/>
    </source>
</evidence>
<keyword evidence="4 6" id="KW-1133">Transmembrane helix</keyword>
<protein>
    <recommendedName>
        <fullName evidence="6">Stress-associated endoplasmic reticulum protein</fullName>
    </recommendedName>
</protein>
<feature type="transmembrane region" description="Helical" evidence="6">
    <location>
        <begin position="57"/>
        <end position="76"/>
    </location>
</feature>
<dbReference type="EMBL" id="MLQL01000015">
    <property type="protein sequence ID" value="OQE20815.1"/>
    <property type="molecule type" value="Genomic_DNA"/>
</dbReference>
<comment type="similarity">
    <text evidence="1 6">Belongs to the RAMP4 family.</text>
</comment>
<reference evidence="9" key="1">
    <citation type="journal article" date="2017" name="Nat. Microbiol.">
        <title>Global analysis of biosynthetic gene clusters reveals vast potential of secondary metabolite production in Penicillium species.</title>
        <authorList>
            <person name="Nielsen J.C."/>
            <person name="Grijseels S."/>
            <person name="Prigent S."/>
            <person name="Ji B."/>
            <person name="Dainat J."/>
            <person name="Nielsen K.F."/>
            <person name="Frisvad J.C."/>
            <person name="Workman M."/>
            <person name="Nielsen J."/>
        </authorList>
    </citation>
    <scope>NUCLEOTIDE SEQUENCE [LARGE SCALE GENOMIC DNA]</scope>
    <source>
        <strain evidence="9">IBT 14082</strain>
    </source>
</reference>
<accession>A0A1V6T356</accession>
<evidence type="ECO:0000256" key="5">
    <source>
        <dbReference type="ARBA" id="ARBA00023136"/>
    </source>
</evidence>
<organism evidence="8 9">
    <name type="scientific">Penicillium flavigenum</name>
    <dbReference type="NCBI Taxonomy" id="254877"/>
    <lineage>
        <taxon>Eukaryota</taxon>
        <taxon>Fungi</taxon>
        <taxon>Dikarya</taxon>
        <taxon>Ascomycota</taxon>
        <taxon>Pezizomycotina</taxon>
        <taxon>Eurotiomycetes</taxon>
        <taxon>Eurotiomycetidae</taxon>
        <taxon>Eurotiales</taxon>
        <taxon>Aspergillaceae</taxon>
        <taxon>Penicillium</taxon>
    </lineage>
</organism>
<name>A0A1V6T356_9EURO</name>